<reference evidence="2" key="1">
    <citation type="submission" date="2013-09" db="EMBL/GenBank/DDBJ databases">
        <title>Corchorus olitorius genome sequencing.</title>
        <authorList>
            <person name="Alam M."/>
            <person name="Haque M.S."/>
            <person name="Islam M.S."/>
            <person name="Emdad E.M."/>
            <person name="Islam M.M."/>
            <person name="Ahmed B."/>
            <person name="Halim A."/>
            <person name="Hossen Q.M.M."/>
            <person name="Hossain M.Z."/>
            <person name="Ahmed R."/>
            <person name="Khan M.M."/>
            <person name="Islam R."/>
            <person name="Rashid M.M."/>
            <person name="Khan S.A."/>
            <person name="Rahman M.S."/>
            <person name="Alam M."/>
            <person name="Yahiya A.S."/>
            <person name="Khan M.S."/>
            <person name="Azam M.S."/>
            <person name="Haque T."/>
            <person name="Lashkar M.Z.H."/>
            <person name="Akhand A.I."/>
            <person name="Morshed G."/>
            <person name="Roy S."/>
            <person name="Uddin K.S."/>
            <person name="Rabeya T."/>
            <person name="Hossain A.S."/>
            <person name="Chowdhury A."/>
            <person name="Snigdha A.R."/>
            <person name="Mortoza M.S."/>
            <person name="Matin S.A."/>
            <person name="Hoque S.M.E."/>
            <person name="Islam M.K."/>
            <person name="Roy D.K."/>
            <person name="Haider R."/>
            <person name="Moosa M.M."/>
            <person name="Elias S.M."/>
            <person name="Hasan A.M."/>
            <person name="Jahan S."/>
            <person name="Shafiuddin M."/>
            <person name="Mahmood N."/>
            <person name="Shommy N.S."/>
        </authorList>
    </citation>
    <scope>NUCLEOTIDE SEQUENCE [LARGE SCALE GENOMIC DNA]</scope>
    <source>
        <strain evidence="2">cv. O-4</strain>
    </source>
</reference>
<comment type="caution">
    <text evidence="1">The sequence shown here is derived from an EMBL/GenBank/DDBJ whole genome shotgun (WGS) entry which is preliminary data.</text>
</comment>
<accession>A0A1R3ITL8</accession>
<keyword evidence="2" id="KW-1185">Reference proteome</keyword>
<organism evidence="1 2">
    <name type="scientific">Corchorus olitorius</name>
    <dbReference type="NCBI Taxonomy" id="93759"/>
    <lineage>
        <taxon>Eukaryota</taxon>
        <taxon>Viridiplantae</taxon>
        <taxon>Streptophyta</taxon>
        <taxon>Embryophyta</taxon>
        <taxon>Tracheophyta</taxon>
        <taxon>Spermatophyta</taxon>
        <taxon>Magnoliopsida</taxon>
        <taxon>eudicotyledons</taxon>
        <taxon>Gunneridae</taxon>
        <taxon>Pentapetalae</taxon>
        <taxon>rosids</taxon>
        <taxon>malvids</taxon>
        <taxon>Malvales</taxon>
        <taxon>Malvaceae</taxon>
        <taxon>Grewioideae</taxon>
        <taxon>Apeibeae</taxon>
        <taxon>Corchorus</taxon>
    </lineage>
</organism>
<evidence type="ECO:0000313" key="2">
    <source>
        <dbReference type="Proteomes" id="UP000187203"/>
    </source>
</evidence>
<evidence type="ECO:0000313" key="1">
    <source>
        <dbReference type="EMBL" id="OMO85917.1"/>
    </source>
</evidence>
<name>A0A1R3ITL8_9ROSI</name>
<gene>
    <name evidence="1" type="ORF">COLO4_21382</name>
</gene>
<sequence length="33" mass="3435">MVEAVPVMQDSNPTPCVSVHPALGAGADVLSWR</sequence>
<protein>
    <submittedName>
        <fullName evidence="1">Uncharacterized protein</fullName>
    </submittedName>
</protein>
<dbReference type="EMBL" id="AWUE01017651">
    <property type="protein sequence ID" value="OMO85917.1"/>
    <property type="molecule type" value="Genomic_DNA"/>
</dbReference>
<proteinExistence type="predicted"/>
<dbReference type="AlphaFoldDB" id="A0A1R3ITL8"/>
<dbReference type="Proteomes" id="UP000187203">
    <property type="component" value="Unassembled WGS sequence"/>
</dbReference>